<gene>
    <name evidence="5" type="ORF">FHS75_003086</name>
</gene>
<organism evidence="5 6">
    <name type="scientific">Novosphingobium marinum</name>
    <dbReference type="NCBI Taxonomy" id="1514948"/>
    <lineage>
        <taxon>Bacteria</taxon>
        <taxon>Pseudomonadati</taxon>
        <taxon>Pseudomonadota</taxon>
        <taxon>Alphaproteobacteria</taxon>
        <taxon>Sphingomonadales</taxon>
        <taxon>Sphingomonadaceae</taxon>
        <taxon>Novosphingobium</taxon>
    </lineage>
</organism>
<dbReference type="Pfam" id="PF07729">
    <property type="entry name" value="FCD"/>
    <property type="match status" value="1"/>
</dbReference>
<feature type="domain" description="HTH gntR-type" evidence="4">
    <location>
        <begin position="2"/>
        <end position="69"/>
    </location>
</feature>
<accession>A0A7Y9Y0H8</accession>
<dbReference type="PANTHER" id="PTHR43537">
    <property type="entry name" value="TRANSCRIPTIONAL REGULATOR, GNTR FAMILY"/>
    <property type="match status" value="1"/>
</dbReference>
<dbReference type="EMBL" id="JACBZF010000007">
    <property type="protein sequence ID" value="NYH96735.1"/>
    <property type="molecule type" value="Genomic_DNA"/>
</dbReference>
<comment type="caution">
    <text evidence="5">The sequence shown here is derived from an EMBL/GenBank/DDBJ whole genome shotgun (WGS) entry which is preliminary data.</text>
</comment>
<dbReference type="GO" id="GO:0003700">
    <property type="term" value="F:DNA-binding transcription factor activity"/>
    <property type="evidence" value="ECO:0007669"/>
    <property type="project" value="InterPro"/>
</dbReference>
<protein>
    <submittedName>
        <fullName evidence="5">DNA-binding GntR family transcriptional regulator</fullName>
    </submittedName>
</protein>
<dbReference type="Gene3D" id="1.20.120.530">
    <property type="entry name" value="GntR ligand-binding domain-like"/>
    <property type="match status" value="1"/>
</dbReference>
<dbReference type="CDD" id="cd07377">
    <property type="entry name" value="WHTH_GntR"/>
    <property type="match status" value="1"/>
</dbReference>
<dbReference type="RefSeq" id="WP_179408547.1">
    <property type="nucleotide sequence ID" value="NZ_BMGF01000008.1"/>
</dbReference>
<dbReference type="InterPro" id="IPR008920">
    <property type="entry name" value="TF_FadR/GntR_C"/>
</dbReference>
<dbReference type="AlphaFoldDB" id="A0A7Y9Y0H8"/>
<dbReference type="Pfam" id="PF00392">
    <property type="entry name" value="GntR"/>
    <property type="match status" value="1"/>
</dbReference>
<dbReference type="Proteomes" id="UP000522081">
    <property type="component" value="Unassembled WGS sequence"/>
</dbReference>
<keyword evidence="2 5" id="KW-0238">DNA-binding</keyword>
<dbReference type="PANTHER" id="PTHR43537:SF24">
    <property type="entry name" value="GLUCONATE OPERON TRANSCRIPTIONAL REPRESSOR"/>
    <property type="match status" value="1"/>
</dbReference>
<name>A0A7Y9Y0H8_9SPHN</name>
<dbReference type="SUPFAM" id="SSF46785">
    <property type="entry name" value="Winged helix' DNA-binding domain"/>
    <property type="match status" value="1"/>
</dbReference>
<dbReference type="Gene3D" id="1.10.10.10">
    <property type="entry name" value="Winged helix-like DNA-binding domain superfamily/Winged helix DNA-binding domain"/>
    <property type="match status" value="1"/>
</dbReference>
<evidence type="ECO:0000256" key="3">
    <source>
        <dbReference type="ARBA" id="ARBA00023163"/>
    </source>
</evidence>
<dbReference type="SMART" id="SM00895">
    <property type="entry name" value="FCD"/>
    <property type="match status" value="1"/>
</dbReference>
<dbReference type="PROSITE" id="PS50949">
    <property type="entry name" value="HTH_GNTR"/>
    <property type="match status" value="1"/>
</dbReference>
<proteinExistence type="predicted"/>
<dbReference type="InterPro" id="IPR036390">
    <property type="entry name" value="WH_DNA-bd_sf"/>
</dbReference>
<keyword evidence="3" id="KW-0804">Transcription</keyword>
<evidence type="ECO:0000313" key="5">
    <source>
        <dbReference type="EMBL" id="NYH96735.1"/>
    </source>
</evidence>
<evidence type="ECO:0000313" key="6">
    <source>
        <dbReference type="Proteomes" id="UP000522081"/>
    </source>
</evidence>
<keyword evidence="6" id="KW-1185">Reference proteome</keyword>
<dbReference type="GO" id="GO:0003677">
    <property type="term" value="F:DNA binding"/>
    <property type="evidence" value="ECO:0007669"/>
    <property type="project" value="UniProtKB-KW"/>
</dbReference>
<evidence type="ECO:0000259" key="4">
    <source>
        <dbReference type="PROSITE" id="PS50949"/>
    </source>
</evidence>
<sequence length="222" mass="24501">MAKASDKAYDTIRAMILSGELAAGDQLAEETLAERCGVSRTPVRDALRRLEAELLVRRSDSQRTFVSDWSLDDVEDAFELRAMLEGMAARRAAERMDQATIERLRLCNARLGAAIRGARADVASFLEENRLFHEIILKAADSRRLASLLGSLIEQPVVWRTAQHYGPGAFARSHSEHEDLLAAFARGDGAWAEAVMAGHIRRAFHVYADAHRGMTAIDRGAA</sequence>
<dbReference type="SMART" id="SM00345">
    <property type="entry name" value="HTH_GNTR"/>
    <property type="match status" value="1"/>
</dbReference>
<dbReference type="SUPFAM" id="SSF48008">
    <property type="entry name" value="GntR ligand-binding domain-like"/>
    <property type="match status" value="1"/>
</dbReference>
<keyword evidence="1" id="KW-0805">Transcription regulation</keyword>
<dbReference type="InterPro" id="IPR011711">
    <property type="entry name" value="GntR_C"/>
</dbReference>
<evidence type="ECO:0000256" key="2">
    <source>
        <dbReference type="ARBA" id="ARBA00023125"/>
    </source>
</evidence>
<dbReference type="InterPro" id="IPR000524">
    <property type="entry name" value="Tscrpt_reg_HTH_GntR"/>
</dbReference>
<dbReference type="InterPro" id="IPR036388">
    <property type="entry name" value="WH-like_DNA-bd_sf"/>
</dbReference>
<evidence type="ECO:0000256" key="1">
    <source>
        <dbReference type="ARBA" id="ARBA00023015"/>
    </source>
</evidence>
<reference evidence="5 6" key="1">
    <citation type="submission" date="2020-07" db="EMBL/GenBank/DDBJ databases">
        <title>Genomic Encyclopedia of Type Strains, Phase IV (KMG-IV): sequencing the most valuable type-strain genomes for metagenomic binning, comparative biology and taxonomic classification.</title>
        <authorList>
            <person name="Goeker M."/>
        </authorList>
    </citation>
    <scope>NUCLEOTIDE SEQUENCE [LARGE SCALE GENOMIC DNA]</scope>
    <source>
        <strain evidence="5 6">DSM 29043</strain>
    </source>
</reference>